<feature type="compositionally biased region" description="Basic and acidic residues" evidence="1">
    <location>
        <begin position="1"/>
        <end position="32"/>
    </location>
</feature>
<gene>
    <name evidence="2" type="ORF">D4764_01G0015700</name>
</gene>
<dbReference type="EMBL" id="RHFK02000001">
    <property type="protein sequence ID" value="TWW81755.1"/>
    <property type="molecule type" value="Genomic_DNA"/>
</dbReference>
<proteinExistence type="predicted"/>
<dbReference type="AlphaFoldDB" id="A0A5C6PQK5"/>
<comment type="caution">
    <text evidence="2">The sequence shown here is derived from an EMBL/GenBank/DDBJ whole genome shotgun (WGS) entry which is preliminary data.</text>
</comment>
<evidence type="ECO:0000313" key="3">
    <source>
        <dbReference type="Proteomes" id="UP000324091"/>
    </source>
</evidence>
<protein>
    <submittedName>
        <fullName evidence="2">Uncharacterized protein</fullName>
    </submittedName>
</protein>
<evidence type="ECO:0000313" key="2">
    <source>
        <dbReference type="EMBL" id="TWW81755.1"/>
    </source>
</evidence>
<evidence type="ECO:0000256" key="1">
    <source>
        <dbReference type="SAM" id="MobiDB-lite"/>
    </source>
</evidence>
<organism evidence="2 3">
    <name type="scientific">Takifugu flavidus</name>
    <name type="common">sansaifugu</name>
    <dbReference type="NCBI Taxonomy" id="433684"/>
    <lineage>
        <taxon>Eukaryota</taxon>
        <taxon>Metazoa</taxon>
        <taxon>Chordata</taxon>
        <taxon>Craniata</taxon>
        <taxon>Vertebrata</taxon>
        <taxon>Euteleostomi</taxon>
        <taxon>Actinopterygii</taxon>
        <taxon>Neopterygii</taxon>
        <taxon>Teleostei</taxon>
        <taxon>Neoteleostei</taxon>
        <taxon>Acanthomorphata</taxon>
        <taxon>Eupercaria</taxon>
        <taxon>Tetraodontiformes</taxon>
        <taxon>Tetradontoidea</taxon>
        <taxon>Tetraodontidae</taxon>
        <taxon>Takifugu</taxon>
    </lineage>
</organism>
<keyword evidence="3" id="KW-1185">Reference proteome</keyword>
<accession>A0A5C6PQK5</accession>
<feature type="region of interest" description="Disordered" evidence="1">
    <location>
        <begin position="1"/>
        <end position="38"/>
    </location>
</feature>
<name>A0A5C6PQK5_9TELE</name>
<reference evidence="2 3" key="1">
    <citation type="submission" date="2019-04" db="EMBL/GenBank/DDBJ databases">
        <title>Chromosome genome assembly for Takifugu flavidus.</title>
        <authorList>
            <person name="Xiao S."/>
        </authorList>
    </citation>
    <scope>NUCLEOTIDE SEQUENCE [LARGE SCALE GENOMIC DNA]</scope>
    <source>
        <strain evidence="2">HTHZ2018</strain>
        <tissue evidence="2">Muscle</tissue>
    </source>
</reference>
<dbReference type="Proteomes" id="UP000324091">
    <property type="component" value="Chromosome 1"/>
</dbReference>
<sequence length="38" mass="4596">MAGWVEREEKGEDRRRGEERRGEERRGEERRGNHFPVG</sequence>